<keyword evidence="1" id="KW-0472">Membrane</keyword>
<dbReference type="Proteomes" id="UP001419268">
    <property type="component" value="Unassembled WGS sequence"/>
</dbReference>
<comment type="caution">
    <text evidence="2">The sequence shown here is derived from an EMBL/GenBank/DDBJ whole genome shotgun (WGS) entry which is preliminary data.</text>
</comment>
<keyword evidence="1" id="KW-0812">Transmembrane</keyword>
<evidence type="ECO:0000313" key="3">
    <source>
        <dbReference type="Proteomes" id="UP001419268"/>
    </source>
</evidence>
<sequence>MKKIVKGFKEKLFDTPGVHLHHRQAAVIHSEDLPALAPQSRLQGKSFPVASIENVPNKKEANKLDGFSLFWGGLVRVDVLKVSSVSEFVIVVLFLAIRLVHWLVVEKLIE</sequence>
<protein>
    <submittedName>
        <fullName evidence="2">Uncharacterized protein</fullName>
    </submittedName>
</protein>
<keyword evidence="1" id="KW-1133">Transmembrane helix</keyword>
<evidence type="ECO:0000313" key="2">
    <source>
        <dbReference type="EMBL" id="KAK9095320.1"/>
    </source>
</evidence>
<name>A0AAP0EKU3_9MAGN</name>
<gene>
    <name evidence="2" type="ORF">Scep_026789</name>
</gene>
<dbReference type="AlphaFoldDB" id="A0AAP0EKU3"/>
<evidence type="ECO:0000256" key="1">
    <source>
        <dbReference type="SAM" id="Phobius"/>
    </source>
</evidence>
<feature type="transmembrane region" description="Helical" evidence="1">
    <location>
        <begin position="85"/>
        <end position="104"/>
    </location>
</feature>
<keyword evidence="3" id="KW-1185">Reference proteome</keyword>
<dbReference type="PANTHER" id="PTHR47569:SF2">
    <property type="entry name" value="NO-ASSOCIATED PROTEIN 1, CHLOROPLASTIC_MITOCHONDRIAL"/>
    <property type="match status" value="1"/>
</dbReference>
<dbReference type="InterPro" id="IPR044229">
    <property type="entry name" value="NOA1"/>
</dbReference>
<dbReference type="GO" id="GO:0003924">
    <property type="term" value="F:GTPase activity"/>
    <property type="evidence" value="ECO:0007669"/>
    <property type="project" value="InterPro"/>
</dbReference>
<reference evidence="2 3" key="1">
    <citation type="submission" date="2024-01" db="EMBL/GenBank/DDBJ databases">
        <title>Genome assemblies of Stephania.</title>
        <authorList>
            <person name="Yang L."/>
        </authorList>
    </citation>
    <scope>NUCLEOTIDE SEQUENCE [LARGE SCALE GENOMIC DNA]</scope>
    <source>
        <strain evidence="2">JXDWG</strain>
        <tissue evidence="2">Leaf</tissue>
    </source>
</reference>
<organism evidence="2 3">
    <name type="scientific">Stephania cephalantha</name>
    <dbReference type="NCBI Taxonomy" id="152367"/>
    <lineage>
        <taxon>Eukaryota</taxon>
        <taxon>Viridiplantae</taxon>
        <taxon>Streptophyta</taxon>
        <taxon>Embryophyta</taxon>
        <taxon>Tracheophyta</taxon>
        <taxon>Spermatophyta</taxon>
        <taxon>Magnoliopsida</taxon>
        <taxon>Ranunculales</taxon>
        <taxon>Menispermaceae</taxon>
        <taxon>Menispermoideae</taxon>
        <taxon>Cissampelideae</taxon>
        <taxon>Stephania</taxon>
    </lineage>
</organism>
<proteinExistence type="predicted"/>
<dbReference type="PANTHER" id="PTHR47569">
    <property type="entry name" value="NO-ASSOCIATED PROTEIN 1, CHLOROPLASTIC/MITOCHONDRIAL"/>
    <property type="match status" value="1"/>
</dbReference>
<accession>A0AAP0EKU3</accession>
<dbReference type="EMBL" id="JBBNAG010000011">
    <property type="protein sequence ID" value="KAK9095320.1"/>
    <property type="molecule type" value="Genomic_DNA"/>
</dbReference>